<dbReference type="Proteomes" id="UP000189704">
    <property type="component" value="Unplaced"/>
</dbReference>
<dbReference type="SUPFAM" id="SSF57716">
    <property type="entry name" value="Glucocorticoid receptor-like (DNA-binding domain)"/>
    <property type="match status" value="2"/>
</dbReference>
<evidence type="ECO:0000256" key="5">
    <source>
        <dbReference type="SAM" id="MobiDB-lite"/>
    </source>
</evidence>
<dbReference type="GeneID" id="103263615"/>
<feature type="region of interest" description="Disordered" evidence="5">
    <location>
        <begin position="147"/>
        <end position="183"/>
    </location>
</feature>
<evidence type="ECO:0000256" key="3">
    <source>
        <dbReference type="ARBA" id="ARBA00023038"/>
    </source>
</evidence>
<sequence length="934" mass="105827">MFPMQKGSLNLLRQKWESCDYQKSERCPGASRSMVFQPPENKLLEPEGEVVSAPEPPDPPSLPCSTGEEMLSSEPEEKPSDDKSDNSREYVRPEVLKEDSLSGRRRIERFSIALDELRSVFEAPKSGNRPAGAAECGGREVEIERSLCSPTFKSHPGNQLEDSVKDSDKKGEETSFDKMSPESGHSHIFEVTVGPHKPTSGAAEDSVAQSAGVSDLHEVVSLKERMARYQAAVSRGDCRSFSANMMEESEMCTVPGGLAKVKKQFEDEITSSRNTFAQYQYQHQNRSEQEVTHSSQVDISRSGQETARNEQEVSKPHKIGVLGTETVSHLEKHIEEINQASQFHQYVQETVIDTPEDDEIPKVSTKLLKEQFEKSAQEKILYSDKEMTTPAKQIKKLLLQDKELCILCQKRVYPMECLVADKQSFHKSCFRCHHCNSKLSLGNYASLHGQIYCKPHFKQLFKSKGNYDEGFGHKQHKDRWNCKTQSSLMDSIPNEDPNMCKNFATNILTPEDLKKHLDASNGEWQRDKLRKFGERGKLKIIWPPSKEMPKKNFPLEEELKMSKPKWPPEMTTPMSPEFKSESQLEHVRILDNKGQEQDHLPFLESTHLCQKEDVIGIKEIKMYEARKDEKKEENKNVQEKLSEAEETKNKRKSEMNFNDMGVQSAEKEKNGSMNEPDDAEVLQVTYSDDEVALENQKENLNKNNNNNYATVSYLNNSRQKTSILEFPDLLPLSREANNTAGKHQIEKLENASRISALLGIFESEKTYSRNVLAMALKKQTDRVAAGSPVQSDLKPGLSGGLVVKGESSVISSDTNLLNSKGNHSNNKNLHFFFSNTVKITAFSKKNENIFECDFIDSVDQIKNMPCLCLREFGKNVKHWHGETIGAAHSSENTSFNAPNHECAAKPSFSRMEVQSEQLTVEEQIKRNRCYSDTE</sequence>
<dbReference type="PANTHER" id="PTHR24206">
    <property type="entry name" value="OS06G0237300 PROTEIN"/>
    <property type="match status" value="1"/>
</dbReference>
<feature type="compositionally biased region" description="Basic and acidic residues" evidence="5">
    <location>
        <begin position="75"/>
        <end position="102"/>
    </location>
</feature>
<dbReference type="AlphaFoldDB" id="A0A1U7TSS7"/>
<evidence type="ECO:0000313" key="7">
    <source>
        <dbReference type="Proteomes" id="UP000189704"/>
    </source>
</evidence>
<evidence type="ECO:0000313" key="8">
    <source>
        <dbReference type="RefSeq" id="XP_008059473.1"/>
    </source>
</evidence>
<evidence type="ECO:0000259" key="6">
    <source>
        <dbReference type="PROSITE" id="PS50023"/>
    </source>
</evidence>
<feature type="region of interest" description="Disordered" evidence="5">
    <location>
        <begin position="25"/>
        <end position="102"/>
    </location>
</feature>
<keyword evidence="7" id="KW-1185">Reference proteome</keyword>
<dbReference type="GO" id="GO:0046872">
    <property type="term" value="F:metal ion binding"/>
    <property type="evidence" value="ECO:0007669"/>
    <property type="project" value="UniProtKB-KW"/>
</dbReference>
<keyword evidence="1 4" id="KW-0479">Metal-binding</keyword>
<feature type="compositionally biased region" description="Polar residues" evidence="5">
    <location>
        <begin position="292"/>
        <end position="306"/>
    </location>
</feature>
<keyword evidence="3 4" id="KW-0440">LIM domain</keyword>
<keyword evidence="2 4" id="KW-0862">Zinc</keyword>
<dbReference type="SMART" id="SM00132">
    <property type="entry name" value="LIM"/>
    <property type="match status" value="1"/>
</dbReference>
<dbReference type="FunFam" id="2.10.110.10:FF:000002">
    <property type="entry name" value="LIM domain and actin-binding 1"/>
    <property type="match status" value="1"/>
</dbReference>
<evidence type="ECO:0000256" key="4">
    <source>
        <dbReference type="PROSITE-ProRule" id="PRU00125"/>
    </source>
</evidence>
<dbReference type="RefSeq" id="XP_008059473.1">
    <property type="nucleotide sequence ID" value="XM_008061282.1"/>
</dbReference>
<proteinExistence type="predicted"/>
<dbReference type="Pfam" id="PF00412">
    <property type="entry name" value="LIM"/>
    <property type="match status" value="1"/>
</dbReference>
<feature type="domain" description="LIM zinc-binding" evidence="6">
    <location>
        <begin position="403"/>
        <end position="463"/>
    </location>
</feature>
<dbReference type="Gene3D" id="2.10.110.10">
    <property type="entry name" value="Cysteine Rich Protein"/>
    <property type="match status" value="1"/>
</dbReference>
<gene>
    <name evidence="8" type="primary">XIRP2</name>
</gene>
<organism evidence="7 8">
    <name type="scientific">Carlito syrichta</name>
    <name type="common">Philippine tarsier</name>
    <name type="synonym">Tarsius syrichta</name>
    <dbReference type="NCBI Taxonomy" id="1868482"/>
    <lineage>
        <taxon>Eukaryota</taxon>
        <taxon>Metazoa</taxon>
        <taxon>Chordata</taxon>
        <taxon>Craniata</taxon>
        <taxon>Vertebrata</taxon>
        <taxon>Euteleostomi</taxon>
        <taxon>Mammalia</taxon>
        <taxon>Eutheria</taxon>
        <taxon>Euarchontoglires</taxon>
        <taxon>Primates</taxon>
        <taxon>Haplorrhini</taxon>
        <taxon>Tarsiiformes</taxon>
        <taxon>Tarsiidae</taxon>
        <taxon>Carlito</taxon>
    </lineage>
</organism>
<reference evidence="8" key="1">
    <citation type="submission" date="2025-08" db="UniProtKB">
        <authorList>
            <consortium name="RefSeq"/>
        </authorList>
    </citation>
    <scope>IDENTIFICATION</scope>
</reference>
<accession>A0A1U7TSS7</accession>
<dbReference type="PROSITE" id="PS00478">
    <property type="entry name" value="LIM_DOMAIN_1"/>
    <property type="match status" value="1"/>
</dbReference>
<dbReference type="PROSITE" id="PS50023">
    <property type="entry name" value="LIM_DOMAIN_2"/>
    <property type="match status" value="1"/>
</dbReference>
<feature type="compositionally biased region" description="Basic and acidic residues" evidence="5">
    <location>
        <begin position="627"/>
        <end position="654"/>
    </location>
</feature>
<dbReference type="CDD" id="cd09442">
    <property type="entry name" value="LIM_Eplin_like"/>
    <property type="match status" value="1"/>
</dbReference>
<protein>
    <submittedName>
        <fullName evidence="8">Xin actin-binding repeat-containing protein 2 isoform X3</fullName>
    </submittedName>
</protein>
<evidence type="ECO:0000256" key="2">
    <source>
        <dbReference type="ARBA" id="ARBA00022833"/>
    </source>
</evidence>
<evidence type="ECO:0000256" key="1">
    <source>
        <dbReference type="ARBA" id="ARBA00022723"/>
    </source>
</evidence>
<dbReference type="OrthoDB" id="6129702at2759"/>
<name>A0A1U7TSS7_CARSF</name>
<feature type="region of interest" description="Disordered" evidence="5">
    <location>
        <begin position="627"/>
        <end position="659"/>
    </location>
</feature>
<feature type="compositionally biased region" description="Polar residues" evidence="5">
    <location>
        <begin position="148"/>
        <end position="161"/>
    </location>
</feature>
<feature type="compositionally biased region" description="Basic and acidic residues" evidence="5">
    <location>
        <begin position="162"/>
        <end position="183"/>
    </location>
</feature>
<dbReference type="CTD" id="129446"/>
<dbReference type="InterPro" id="IPR001781">
    <property type="entry name" value="Znf_LIM"/>
</dbReference>
<feature type="region of interest" description="Disordered" evidence="5">
    <location>
        <begin position="284"/>
        <end position="315"/>
    </location>
</feature>